<dbReference type="RefSeq" id="YP_010672985.1">
    <property type="nucleotide sequence ID" value="NC_070981.1"/>
</dbReference>
<evidence type="ECO:0000313" key="1">
    <source>
        <dbReference type="EMBL" id="BCG45001.1"/>
    </source>
</evidence>
<reference evidence="1 2" key="1">
    <citation type="submission" date="2020-06" db="EMBL/GenBank/DDBJ databases">
        <title>Complete Genome Sequence of the phage EK010 isolated from swine sewage.</title>
        <authorList>
            <person name="Shahin K."/>
            <person name="Bao H."/>
            <person name="Soleimani-Delfan A."/>
            <person name="Wang R."/>
        </authorList>
    </citation>
    <scope>NUCLEOTIDE SEQUENCE [LARGE SCALE GENOMIC DNA]</scope>
</reference>
<dbReference type="GeneID" id="77949275"/>
<organism evidence="1 2">
    <name type="scientific">Escherichia phage EK010</name>
    <dbReference type="NCBI Taxonomy" id="2742112"/>
    <lineage>
        <taxon>Viruses</taxon>
        <taxon>Duplodnaviria</taxon>
        <taxon>Heunggongvirae</taxon>
        <taxon>Uroviricota</taxon>
        <taxon>Caudoviricetes</taxon>
        <taxon>Mktvariviridae</taxon>
        <taxon>Gordonclarkvirinae</taxon>
        <taxon>Suseptimavirus</taxon>
        <taxon>Suseptimavirus EK010</taxon>
    </lineage>
</organism>
<name>A0A6J4EGI7_9CAUD</name>
<dbReference type="EMBL" id="LC553734">
    <property type="protein sequence ID" value="BCG45001.1"/>
    <property type="molecule type" value="Genomic_DNA"/>
</dbReference>
<proteinExistence type="predicted"/>
<dbReference type="Proteomes" id="UP000505302">
    <property type="component" value="Segment"/>
</dbReference>
<accession>A0A6J4EGI7</accession>
<sequence>MNIGLDYDDTFTVDKEMWTHIVGLMKSRGHDVRIVTYRFAQPNGYSNEELLADAASLDIPVIFCNGVQKDSVTQSLGFFVDVWIDDFPVGIPKMDHLDGMLKGVRLNDLRAAPPVEIASPVYSEEPLVIR</sequence>
<dbReference type="KEGG" id="vg:77949275"/>
<protein>
    <submittedName>
        <fullName evidence="1">Uncharacterized protein</fullName>
    </submittedName>
</protein>
<evidence type="ECO:0000313" key="2">
    <source>
        <dbReference type="Proteomes" id="UP000505302"/>
    </source>
</evidence>
<keyword evidence="2" id="KW-1185">Reference proteome</keyword>